<protein>
    <submittedName>
        <fullName evidence="1">Uncharacterized protein</fullName>
    </submittedName>
</protein>
<evidence type="ECO:0000313" key="2">
    <source>
        <dbReference type="Proteomes" id="UP000272942"/>
    </source>
</evidence>
<dbReference type="EMBL" id="UZAN01065946">
    <property type="protein sequence ID" value="VDP94070.1"/>
    <property type="molecule type" value="Genomic_DNA"/>
</dbReference>
<proteinExistence type="predicted"/>
<dbReference type="OrthoDB" id="6315735at2759"/>
<evidence type="ECO:0000313" key="1">
    <source>
        <dbReference type="EMBL" id="VDP94070.1"/>
    </source>
</evidence>
<reference evidence="1 2" key="1">
    <citation type="submission" date="2018-11" db="EMBL/GenBank/DDBJ databases">
        <authorList>
            <consortium name="Pathogen Informatics"/>
        </authorList>
    </citation>
    <scope>NUCLEOTIDE SEQUENCE [LARGE SCALE GENOMIC DNA]</scope>
    <source>
        <strain evidence="1 2">Egypt</strain>
    </source>
</reference>
<dbReference type="Proteomes" id="UP000272942">
    <property type="component" value="Unassembled WGS sequence"/>
</dbReference>
<organism evidence="1 2">
    <name type="scientific">Echinostoma caproni</name>
    <dbReference type="NCBI Taxonomy" id="27848"/>
    <lineage>
        <taxon>Eukaryota</taxon>
        <taxon>Metazoa</taxon>
        <taxon>Spiralia</taxon>
        <taxon>Lophotrochozoa</taxon>
        <taxon>Platyhelminthes</taxon>
        <taxon>Trematoda</taxon>
        <taxon>Digenea</taxon>
        <taxon>Plagiorchiida</taxon>
        <taxon>Echinostomata</taxon>
        <taxon>Echinostomatoidea</taxon>
        <taxon>Echinostomatidae</taxon>
        <taxon>Echinostoma</taxon>
    </lineage>
</organism>
<sequence>MSDLEYADDDLNLESNQALDYENLKAALVAEFSKEGDRQKAMNRFYAAEYNGNEDPLVHYQYVKRQISLGLPEANNKTRERLTKDRFIQSIPAQMTGKLRPAVACGVNDADRLISIAQACQPDDVVTRVDPGESEDKIEQTFEEIRRLKEELKEGASVMESGTKRALVSERIKNRAHPTRSQTLWLEVLCETVSSTIRNERIDNYSPTDNPHLARTISTEYHNVGAVDRSNQSERHAEEKAT</sequence>
<name>A0A3P8HTG5_9TREM</name>
<accession>A0A3P8HTG5</accession>
<keyword evidence="2" id="KW-1185">Reference proteome</keyword>
<dbReference type="AlphaFoldDB" id="A0A3P8HTG5"/>
<gene>
    <name evidence="1" type="ORF">ECPE_LOCUS16798</name>
</gene>